<evidence type="ECO:0000256" key="8">
    <source>
        <dbReference type="SAM" id="MobiDB-lite"/>
    </source>
</evidence>
<dbReference type="GO" id="GO:0008374">
    <property type="term" value="F:O-acyltransferase activity"/>
    <property type="evidence" value="ECO:0007669"/>
    <property type="project" value="InterPro"/>
</dbReference>
<evidence type="ECO:0000256" key="4">
    <source>
        <dbReference type="ARBA" id="ARBA00022679"/>
    </source>
</evidence>
<feature type="transmembrane region" description="Helical" evidence="9">
    <location>
        <begin position="41"/>
        <end position="62"/>
    </location>
</feature>
<dbReference type="PANTHER" id="PTHR31595">
    <property type="entry name" value="LONG-CHAIN-ALCOHOL O-FATTY-ACYLTRANSFERASE 3-RELATED"/>
    <property type="match status" value="1"/>
</dbReference>
<dbReference type="GO" id="GO:0006629">
    <property type="term" value="P:lipid metabolic process"/>
    <property type="evidence" value="ECO:0007669"/>
    <property type="project" value="InterPro"/>
</dbReference>
<evidence type="ECO:0000256" key="3">
    <source>
        <dbReference type="ARBA" id="ARBA00007282"/>
    </source>
</evidence>
<sequence>MTFSLTTTLPPIQTLLPILPQILFPFTTILALAASAFPGRGTVGAGLILTVVGLTFLSPWPQETQMRYGILNSWFYWLPVVIKLVCSGWSGDVEKVYFRVGAGVGGTRSSSGSRPKVQEDTLEKKKDSEDEKGEENPVDSVRDQQDALHMKPFSWPKLLWAAELFANPRGVGWNFRLKSTILHPSKYTNSKRSQFLVFQILKFMLIYLIVDAGTTYLGFYGDVTGESEVGRKILATIVWGIVIRYNWEFVWLVASIFAVVLGISGPENWPPLFGELGDCSSVGRFWGVYWQGILKQSLLTLSKSLNHLLNIPNHTSLSYLTHLITAFFISGFFHALVLSNLTVNPPIPYLEIWVRNLTFFLIQVIPIVLENWIGGVVDALETRFEVERSATWRRVKMGVGVCWTTAWLVGTACPYLDLYMRVGMGDWKVPVSVCMMMVERWKDVLRE</sequence>
<protein>
    <recommendedName>
        <fullName evidence="10">Wax synthase domain-containing protein</fullName>
    </recommendedName>
</protein>
<evidence type="ECO:0000256" key="5">
    <source>
        <dbReference type="ARBA" id="ARBA00022692"/>
    </source>
</evidence>
<comment type="similarity">
    <text evidence="3">Belongs to the wax synthase family.</text>
</comment>
<feature type="transmembrane region" description="Helical" evidence="9">
    <location>
        <begin position="317"/>
        <end position="337"/>
    </location>
</feature>
<feature type="compositionally biased region" description="Basic and acidic residues" evidence="8">
    <location>
        <begin position="116"/>
        <end position="129"/>
    </location>
</feature>
<keyword evidence="5 9" id="KW-0812">Transmembrane</keyword>
<dbReference type="AlphaFoldDB" id="A0A1Y1ZLP2"/>
<dbReference type="GO" id="GO:0016020">
    <property type="term" value="C:membrane"/>
    <property type="evidence" value="ECO:0007669"/>
    <property type="project" value="UniProtKB-SubCell"/>
</dbReference>
<proteinExistence type="inferred from homology"/>
<evidence type="ECO:0000256" key="7">
    <source>
        <dbReference type="ARBA" id="ARBA00023136"/>
    </source>
</evidence>
<reference evidence="11 12" key="1">
    <citation type="submission" date="2016-07" db="EMBL/GenBank/DDBJ databases">
        <title>Pervasive Adenine N6-methylation of Active Genes in Fungi.</title>
        <authorList>
            <consortium name="DOE Joint Genome Institute"/>
            <person name="Mondo S.J."/>
            <person name="Dannebaum R.O."/>
            <person name="Kuo R.C."/>
            <person name="Labutti K."/>
            <person name="Haridas S."/>
            <person name="Kuo A."/>
            <person name="Salamov A."/>
            <person name="Ahrendt S.R."/>
            <person name="Lipzen A."/>
            <person name="Sullivan W."/>
            <person name="Andreopoulos W.B."/>
            <person name="Clum A."/>
            <person name="Lindquist E."/>
            <person name="Daum C."/>
            <person name="Ramamoorthy G.K."/>
            <person name="Gryganskyi A."/>
            <person name="Culley D."/>
            <person name="Magnuson J.K."/>
            <person name="James T.Y."/>
            <person name="O'Malley M.A."/>
            <person name="Stajich J.E."/>
            <person name="Spatafora J.W."/>
            <person name="Visel A."/>
            <person name="Grigoriev I.V."/>
        </authorList>
    </citation>
    <scope>NUCLEOTIDE SEQUENCE [LARGE SCALE GENOMIC DNA]</scope>
    <source>
        <strain evidence="11 12">CBS 115471</strain>
    </source>
</reference>
<keyword evidence="6 9" id="KW-1133">Transmembrane helix</keyword>
<dbReference type="PANTHER" id="PTHR31595:SF57">
    <property type="entry name" value="OS04G0481900 PROTEIN"/>
    <property type="match status" value="1"/>
</dbReference>
<evidence type="ECO:0000313" key="12">
    <source>
        <dbReference type="Proteomes" id="UP000193144"/>
    </source>
</evidence>
<feature type="transmembrane region" description="Helical" evidence="9">
    <location>
        <begin position="398"/>
        <end position="420"/>
    </location>
</feature>
<dbReference type="Proteomes" id="UP000193144">
    <property type="component" value="Unassembled WGS sequence"/>
</dbReference>
<feature type="domain" description="Wax synthase" evidence="10">
    <location>
        <begin position="269"/>
        <end position="341"/>
    </location>
</feature>
<evidence type="ECO:0000256" key="1">
    <source>
        <dbReference type="ARBA" id="ARBA00004141"/>
    </source>
</evidence>
<dbReference type="Pfam" id="PF13813">
    <property type="entry name" value="MBOAT_2"/>
    <property type="match status" value="1"/>
</dbReference>
<feature type="transmembrane region" description="Helical" evidence="9">
    <location>
        <begin position="74"/>
        <end position="91"/>
    </location>
</feature>
<keyword evidence="7 9" id="KW-0472">Membrane</keyword>
<dbReference type="EMBL" id="MCFA01000064">
    <property type="protein sequence ID" value="ORY11160.1"/>
    <property type="molecule type" value="Genomic_DNA"/>
</dbReference>
<comment type="subcellular location">
    <subcellularLocation>
        <location evidence="1">Membrane</location>
        <topology evidence="1">Multi-pass membrane protein</topology>
    </subcellularLocation>
</comment>
<evidence type="ECO:0000256" key="2">
    <source>
        <dbReference type="ARBA" id="ARBA00005179"/>
    </source>
</evidence>
<name>A0A1Y1ZLP2_9PLEO</name>
<comment type="pathway">
    <text evidence="2">Secondary metabolite biosynthesis.</text>
</comment>
<feature type="transmembrane region" description="Helical" evidence="9">
    <location>
        <begin position="195"/>
        <end position="217"/>
    </location>
</feature>
<feature type="transmembrane region" description="Helical" evidence="9">
    <location>
        <begin position="12"/>
        <end position="34"/>
    </location>
</feature>
<gene>
    <name evidence="11" type="ORF">BCR34DRAFT_333641</name>
</gene>
<dbReference type="OrthoDB" id="1077582at2759"/>
<evidence type="ECO:0000259" key="10">
    <source>
        <dbReference type="Pfam" id="PF13813"/>
    </source>
</evidence>
<dbReference type="InterPro" id="IPR032805">
    <property type="entry name" value="Wax_synthase_dom"/>
</dbReference>
<comment type="caution">
    <text evidence="11">The sequence shown here is derived from an EMBL/GenBank/DDBJ whole genome shotgun (WGS) entry which is preliminary data.</text>
</comment>
<feature type="transmembrane region" description="Helical" evidence="9">
    <location>
        <begin position="237"/>
        <end position="263"/>
    </location>
</feature>
<evidence type="ECO:0000256" key="6">
    <source>
        <dbReference type="ARBA" id="ARBA00022989"/>
    </source>
</evidence>
<evidence type="ECO:0000313" key="11">
    <source>
        <dbReference type="EMBL" id="ORY11160.1"/>
    </source>
</evidence>
<feature type="transmembrane region" description="Helical" evidence="9">
    <location>
        <begin position="357"/>
        <end position="377"/>
    </location>
</feature>
<keyword evidence="4" id="KW-0808">Transferase</keyword>
<keyword evidence="12" id="KW-1185">Reference proteome</keyword>
<organism evidence="11 12">
    <name type="scientific">Clohesyomyces aquaticus</name>
    <dbReference type="NCBI Taxonomy" id="1231657"/>
    <lineage>
        <taxon>Eukaryota</taxon>
        <taxon>Fungi</taxon>
        <taxon>Dikarya</taxon>
        <taxon>Ascomycota</taxon>
        <taxon>Pezizomycotina</taxon>
        <taxon>Dothideomycetes</taxon>
        <taxon>Pleosporomycetidae</taxon>
        <taxon>Pleosporales</taxon>
        <taxon>Lindgomycetaceae</taxon>
        <taxon>Clohesyomyces</taxon>
    </lineage>
</organism>
<dbReference type="InterPro" id="IPR044851">
    <property type="entry name" value="Wax_synthase"/>
</dbReference>
<evidence type="ECO:0000256" key="9">
    <source>
        <dbReference type="SAM" id="Phobius"/>
    </source>
</evidence>
<accession>A0A1Y1ZLP2</accession>
<feature type="region of interest" description="Disordered" evidence="8">
    <location>
        <begin position="105"/>
        <end position="144"/>
    </location>
</feature>